<dbReference type="InterPro" id="IPR016187">
    <property type="entry name" value="CTDL_fold"/>
</dbReference>
<sequence>MDLQALQALQETLDRGGYQWLDQEALMASQESLGLTAGQDRKVCQAVLDLQGPGVNKEREALPVTQGTLDTQDSLVIKAQRARGDHQGIRGQMDGLVLQGLEAAPVLQVEQEEQGLQGPLESKGSLVQGDMLDTLEIRDIKGLVDHWVSQGYQGFQVPKVTQDSLMDNLVHLDSKGCEGMMDRVASPGLVALQVVQVFQVCQAIMEVWDHLAHLAHMGLQVLTLFFNMGWAGYRQWTPGPPGLDGLDGLRGPKGIKGESAIGFPGPPGPDGLPGVKGVRGQQGSPGASFPGPKGQRGPSGFTGFSRSPGELGNPGIECFRPPPGPYGDIGYKGPPGPPGALLGSRAFQAAAFTPKETQVQPASLGYQVARAMVAPQGLLGHTATQGLQGQKVREDLLVSKVLQAPRVRPGSLDLGAGREQLAQLGQQVPKVLLVVPSESTKVGLHLESWDRVDSQDLWDISVMQVLLGRQDGMLASLANQVLLVVMVLLETQETLVSKDLLDLKVPLCPEGSSPLWVGYSLVYLEGQEKAHTQDLGQAGSCLRVFSTMPFSYCNKAACDYSSRNDKSYWLSTTAPIPMMPLFGQEISSHISRCAVCETVAPAVAFHSQDHNVPSCPRAGDEGGGQSLSSSGSCLKDFRTHPFIECQGAHGSCHYFANLYSFWLTTVSPTEQFITQRPGTIKAADQQRLKSSQCHGEDGSSWPHCSSPSLGGQMHLAACTDSSPGACPRSCPQEEASPEISADQFCSDPYCPAWAEEEGEISPVVAAPISPIMLSFRGESNPVLAVAASGCFLSGSPLLSPRSLESLLIRGMGSTLLQPWSLLSLRPGGASEPLYVRAMESAPTVLRWGAFAVRGGRGAPRQPPGEWHRSIERRSTHEAERGETAAHADR</sequence>
<dbReference type="Pfam" id="PF01391">
    <property type="entry name" value="Collagen"/>
    <property type="match status" value="1"/>
</dbReference>
<name>A0A7J5Z9Q8_DISMA</name>
<dbReference type="EMBL" id="JAAKFY010000004">
    <property type="protein sequence ID" value="KAF3858330.1"/>
    <property type="molecule type" value="Genomic_DNA"/>
</dbReference>
<feature type="compositionally biased region" description="Basic and acidic residues" evidence="9">
    <location>
        <begin position="865"/>
        <end position="889"/>
    </location>
</feature>
<accession>A0A7J5Z9Q8</accession>
<evidence type="ECO:0000256" key="2">
    <source>
        <dbReference type="ARBA" id="ARBA00004302"/>
    </source>
</evidence>
<dbReference type="GO" id="GO:0005201">
    <property type="term" value="F:extracellular matrix structural constituent"/>
    <property type="evidence" value="ECO:0007669"/>
    <property type="project" value="InterPro"/>
</dbReference>
<organism evidence="11 12">
    <name type="scientific">Dissostichus mawsoni</name>
    <name type="common">Antarctic cod</name>
    <dbReference type="NCBI Taxonomy" id="36200"/>
    <lineage>
        <taxon>Eukaryota</taxon>
        <taxon>Metazoa</taxon>
        <taxon>Chordata</taxon>
        <taxon>Craniata</taxon>
        <taxon>Vertebrata</taxon>
        <taxon>Euteleostomi</taxon>
        <taxon>Actinopterygii</taxon>
        <taxon>Neopterygii</taxon>
        <taxon>Teleostei</taxon>
        <taxon>Neoteleostei</taxon>
        <taxon>Acanthomorphata</taxon>
        <taxon>Eupercaria</taxon>
        <taxon>Perciformes</taxon>
        <taxon>Notothenioidei</taxon>
        <taxon>Nototheniidae</taxon>
        <taxon>Dissostichus</taxon>
    </lineage>
</organism>
<evidence type="ECO:0000313" key="11">
    <source>
        <dbReference type="EMBL" id="KAF3858330.1"/>
    </source>
</evidence>
<evidence type="ECO:0000256" key="1">
    <source>
        <dbReference type="ARBA" id="ARBA00003696"/>
    </source>
</evidence>
<dbReference type="GO" id="GO:0005615">
    <property type="term" value="C:extracellular space"/>
    <property type="evidence" value="ECO:0007669"/>
    <property type="project" value="TreeGrafter"/>
</dbReference>
<evidence type="ECO:0000256" key="7">
    <source>
        <dbReference type="ARBA" id="ARBA00023119"/>
    </source>
</evidence>
<evidence type="ECO:0000256" key="9">
    <source>
        <dbReference type="SAM" id="MobiDB-lite"/>
    </source>
</evidence>
<keyword evidence="12" id="KW-1185">Reference proteome</keyword>
<dbReference type="GO" id="GO:0005581">
    <property type="term" value="C:collagen trimer"/>
    <property type="evidence" value="ECO:0007669"/>
    <property type="project" value="UniProtKB-KW"/>
</dbReference>
<dbReference type="AlphaFoldDB" id="A0A7J5Z9Q8"/>
<dbReference type="PANTHER" id="PTHR24023:SF1082">
    <property type="entry name" value="COLLAGEN TRIPLE HELIX REPEAT"/>
    <property type="match status" value="1"/>
</dbReference>
<evidence type="ECO:0000256" key="6">
    <source>
        <dbReference type="ARBA" id="ARBA00022869"/>
    </source>
</evidence>
<keyword evidence="7" id="KW-0176">Collagen</keyword>
<reference evidence="11 12" key="1">
    <citation type="submission" date="2020-03" db="EMBL/GenBank/DDBJ databases">
        <title>Dissostichus mawsoni Genome sequencing and assembly.</title>
        <authorList>
            <person name="Park H."/>
        </authorList>
    </citation>
    <scope>NUCLEOTIDE SEQUENCE [LARGE SCALE GENOMIC DNA]</scope>
    <source>
        <strain evidence="11">DM0001</strain>
        <tissue evidence="11">Muscle</tissue>
    </source>
</reference>
<evidence type="ECO:0000256" key="4">
    <source>
        <dbReference type="ARBA" id="ARBA00022530"/>
    </source>
</evidence>
<dbReference type="Pfam" id="PF01413">
    <property type="entry name" value="C4"/>
    <property type="match status" value="2"/>
</dbReference>
<keyword evidence="6" id="KW-0084">Basement membrane</keyword>
<evidence type="ECO:0000313" key="12">
    <source>
        <dbReference type="Proteomes" id="UP000518266"/>
    </source>
</evidence>
<evidence type="ECO:0000256" key="3">
    <source>
        <dbReference type="ARBA" id="ARBA00022525"/>
    </source>
</evidence>
<dbReference type="GO" id="GO:0005604">
    <property type="term" value="C:basement membrane"/>
    <property type="evidence" value="ECO:0007669"/>
    <property type="project" value="UniProtKB-SubCell"/>
</dbReference>
<dbReference type="OrthoDB" id="10071882at2759"/>
<keyword evidence="3" id="KW-0964">Secreted</keyword>
<keyword evidence="4" id="KW-0272">Extracellular matrix</keyword>
<dbReference type="InterPro" id="IPR050149">
    <property type="entry name" value="Collagen_superfamily"/>
</dbReference>
<dbReference type="Proteomes" id="UP000518266">
    <property type="component" value="Unassembled WGS sequence"/>
</dbReference>
<keyword evidence="5" id="KW-0677">Repeat</keyword>
<dbReference type="InterPro" id="IPR008160">
    <property type="entry name" value="Collagen"/>
</dbReference>
<dbReference type="SUPFAM" id="SSF56436">
    <property type="entry name" value="C-type lectin-like"/>
    <property type="match status" value="2"/>
</dbReference>
<dbReference type="PANTHER" id="PTHR24023">
    <property type="entry name" value="COLLAGEN ALPHA"/>
    <property type="match status" value="1"/>
</dbReference>
<comment type="function">
    <text evidence="1">Type IV collagen is the major structural component of glomerular basement membranes (GBM), forming a 'chicken-wire' meshwork together with laminins, proteoglycans and entactin/nidogen.</text>
</comment>
<keyword evidence="8" id="KW-1015">Disulfide bond</keyword>
<dbReference type="InterPro" id="IPR001442">
    <property type="entry name" value="Collagen_IV_NC"/>
</dbReference>
<evidence type="ECO:0000256" key="5">
    <source>
        <dbReference type="ARBA" id="ARBA00022737"/>
    </source>
</evidence>
<feature type="domain" description="Collagen IV NC1" evidence="10">
    <location>
        <begin position="493"/>
        <end position="700"/>
    </location>
</feature>
<feature type="region of interest" description="Disordered" evidence="9">
    <location>
        <begin position="260"/>
        <end position="315"/>
    </location>
</feature>
<dbReference type="Gene3D" id="2.170.240.10">
    <property type="entry name" value="Collagen IV, non-collagenous"/>
    <property type="match status" value="1"/>
</dbReference>
<proteinExistence type="predicted"/>
<evidence type="ECO:0000259" key="10">
    <source>
        <dbReference type="PROSITE" id="PS51403"/>
    </source>
</evidence>
<comment type="caution">
    <text evidence="11">The sequence shown here is derived from an EMBL/GenBank/DDBJ whole genome shotgun (WGS) entry which is preliminary data.</text>
</comment>
<comment type="subcellular location">
    <subcellularLocation>
        <location evidence="2">Secreted</location>
        <location evidence="2">Extracellular space</location>
        <location evidence="2">Extracellular matrix</location>
        <location evidence="2">Basement membrane</location>
    </subcellularLocation>
</comment>
<dbReference type="InterPro" id="IPR036954">
    <property type="entry name" value="Collagen_IV_NC_sf"/>
</dbReference>
<evidence type="ECO:0000256" key="8">
    <source>
        <dbReference type="ARBA" id="ARBA00023157"/>
    </source>
</evidence>
<gene>
    <name evidence="11" type="ORF">F7725_011531</name>
</gene>
<feature type="region of interest" description="Disordered" evidence="9">
    <location>
        <begin position="855"/>
        <end position="889"/>
    </location>
</feature>
<protein>
    <recommendedName>
        <fullName evidence="10">Collagen IV NC1 domain-containing protein</fullName>
    </recommendedName>
</protein>
<dbReference type="SMART" id="SM00111">
    <property type="entry name" value="C4"/>
    <property type="match status" value="2"/>
</dbReference>
<dbReference type="PROSITE" id="PS51403">
    <property type="entry name" value="NC1_IV"/>
    <property type="match status" value="1"/>
</dbReference>